<dbReference type="Pfam" id="PF01594">
    <property type="entry name" value="AI-2E_transport"/>
    <property type="match status" value="1"/>
</dbReference>
<keyword evidence="4" id="KW-1003">Cell membrane</keyword>
<feature type="transmembrane region" description="Helical" evidence="8">
    <location>
        <begin position="272"/>
        <end position="290"/>
    </location>
</feature>
<name>A0A2T0BCM7_9CLOT</name>
<sequence>MNIIKRHRALFLRIGIILIILSIILLYLFCQNFKEVIDIIGISLVISYILRPIKRLIQKKNKIKNSTASLIVILTTILLCLSAIVLLVPIVFKEINNLGPTIEKLISFLEDTVEKSKILDSAFIKSLYDQVRSKMDTVMFSMSEVLVNYILIFSENVLSLALIPVVTYYLLTDSDRISKKCYYIVPLKKRVVVKKIIMDIDMLLGKYILSQILLSLIVGVVTFVILIVLDVKFSLALSILNGVVNIIPYFGPIVGGVPIIFIALLDSPTKGLWAAVAILILQQIEGNILSPKITGDSTNIHPLVILFLLLLGEKFGGFLGMVIAIPIGVIIKVIYEDINYYLF</sequence>
<gene>
    <name evidence="9" type="primary">tqsA_2</name>
    <name evidence="9" type="ORF">CLVI_23630</name>
</gene>
<evidence type="ECO:0000256" key="3">
    <source>
        <dbReference type="ARBA" id="ARBA00022448"/>
    </source>
</evidence>
<feature type="transmembrane region" description="Helical" evidence="8">
    <location>
        <begin position="302"/>
        <end position="335"/>
    </location>
</feature>
<feature type="transmembrane region" description="Helical" evidence="8">
    <location>
        <begin position="10"/>
        <end position="29"/>
    </location>
</feature>
<dbReference type="GO" id="GO:0005886">
    <property type="term" value="C:plasma membrane"/>
    <property type="evidence" value="ECO:0007669"/>
    <property type="project" value="UniProtKB-SubCell"/>
</dbReference>
<dbReference type="PANTHER" id="PTHR21716">
    <property type="entry name" value="TRANSMEMBRANE PROTEIN"/>
    <property type="match status" value="1"/>
</dbReference>
<evidence type="ECO:0000256" key="8">
    <source>
        <dbReference type="SAM" id="Phobius"/>
    </source>
</evidence>
<keyword evidence="7 8" id="KW-0472">Membrane</keyword>
<keyword evidence="5 8" id="KW-0812">Transmembrane</keyword>
<protein>
    <submittedName>
        <fullName evidence="9">AI-2 transport protein TqsA</fullName>
    </submittedName>
</protein>
<evidence type="ECO:0000256" key="4">
    <source>
        <dbReference type="ARBA" id="ARBA00022475"/>
    </source>
</evidence>
<feature type="transmembrane region" description="Helical" evidence="8">
    <location>
        <begin position="212"/>
        <end position="240"/>
    </location>
</feature>
<organism evidence="9 10">
    <name type="scientific">Clostridium vincentii</name>
    <dbReference type="NCBI Taxonomy" id="52704"/>
    <lineage>
        <taxon>Bacteria</taxon>
        <taxon>Bacillati</taxon>
        <taxon>Bacillota</taxon>
        <taxon>Clostridia</taxon>
        <taxon>Eubacteriales</taxon>
        <taxon>Clostridiaceae</taxon>
        <taxon>Clostridium</taxon>
    </lineage>
</organism>
<dbReference type="InterPro" id="IPR002549">
    <property type="entry name" value="AI-2E-like"/>
</dbReference>
<comment type="caution">
    <text evidence="9">The sequence shown here is derived from an EMBL/GenBank/DDBJ whole genome shotgun (WGS) entry which is preliminary data.</text>
</comment>
<accession>A0A2T0BCM7</accession>
<reference evidence="9 10" key="1">
    <citation type="submission" date="2018-03" db="EMBL/GenBank/DDBJ databases">
        <title>Genome sequence of Clostridium vincentii DSM 10228.</title>
        <authorList>
            <person name="Poehlein A."/>
            <person name="Daniel R."/>
        </authorList>
    </citation>
    <scope>NUCLEOTIDE SEQUENCE [LARGE SCALE GENOMIC DNA]</scope>
    <source>
        <strain evidence="9 10">DSM 10228</strain>
    </source>
</reference>
<keyword evidence="6 8" id="KW-1133">Transmembrane helix</keyword>
<feature type="transmembrane region" description="Helical" evidence="8">
    <location>
        <begin position="70"/>
        <end position="92"/>
    </location>
</feature>
<comment type="subcellular location">
    <subcellularLocation>
        <location evidence="1">Cell membrane</location>
        <topology evidence="1">Multi-pass membrane protein</topology>
    </subcellularLocation>
</comment>
<feature type="transmembrane region" description="Helical" evidence="8">
    <location>
        <begin position="35"/>
        <end position="50"/>
    </location>
</feature>
<dbReference type="Proteomes" id="UP000239471">
    <property type="component" value="Unassembled WGS sequence"/>
</dbReference>
<dbReference type="GO" id="GO:0055085">
    <property type="term" value="P:transmembrane transport"/>
    <property type="evidence" value="ECO:0007669"/>
    <property type="project" value="TreeGrafter"/>
</dbReference>
<feature type="transmembrane region" description="Helical" evidence="8">
    <location>
        <begin position="246"/>
        <end position="265"/>
    </location>
</feature>
<evidence type="ECO:0000313" key="9">
    <source>
        <dbReference type="EMBL" id="PRR81638.1"/>
    </source>
</evidence>
<feature type="transmembrane region" description="Helical" evidence="8">
    <location>
        <begin position="149"/>
        <end position="171"/>
    </location>
</feature>
<dbReference type="PANTHER" id="PTHR21716:SF53">
    <property type="entry name" value="PERMEASE PERM-RELATED"/>
    <property type="match status" value="1"/>
</dbReference>
<proteinExistence type="inferred from homology"/>
<dbReference type="EMBL" id="PVXQ01000026">
    <property type="protein sequence ID" value="PRR81638.1"/>
    <property type="molecule type" value="Genomic_DNA"/>
</dbReference>
<evidence type="ECO:0000256" key="2">
    <source>
        <dbReference type="ARBA" id="ARBA00009773"/>
    </source>
</evidence>
<evidence type="ECO:0000313" key="10">
    <source>
        <dbReference type="Proteomes" id="UP000239471"/>
    </source>
</evidence>
<comment type="similarity">
    <text evidence="2">Belongs to the autoinducer-2 exporter (AI-2E) (TC 2.A.86) family.</text>
</comment>
<evidence type="ECO:0000256" key="6">
    <source>
        <dbReference type="ARBA" id="ARBA00022989"/>
    </source>
</evidence>
<dbReference type="AlphaFoldDB" id="A0A2T0BCM7"/>
<evidence type="ECO:0000256" key="5">
    <source>
        <dbReference type="ARBA" id="ARBA00022692"/>
    </source>
</evidence>
<evidence type="ECO:0000256" key="1">
    <source>
        <dbReference type="ARBA" id="ARBA00004651"/>
    </source>
</evidence>
<keyword evidence="3" id="KW-0813">Transport</keyword>
<evidence type="ECO:0000256" key="7">
    <source>
        <dbReference type="ARBA" id="ARBA00023136"/>
    </source>
</evidence>
<dbReference type="OrthoDB" id="9793390at2"/>
<dbReference type="RefSeq" id="WP_106060304.1">
    <property type="nucleotide sequence ID" value="NZ_PVXQ01000026.1"/>
</dbReference>
<keyword evidence="10" id="KW-1185">Reference proteome</keyword>